<keyword evidence="1" id="KW-0812">Transmembrane</keyword>
<keyword evidence="1" id="KW-0472">Membrane</keyword>
<gene>
    <name evidence="2" type="ORF">FKZ61_17100</name>
</gene>
<reference evidence="2 3" key="1">
    <citation type="submission" date="2019-06" db="EMBL/GenBank/DDBJ databases">
        <title>Genome sequence of Litorilinea aerophila BAA-2444.</title>
        <authorList>
            <person name="Maclea K.S."/>
            <person name="Maurais E.G."/>
            <person name="Iannazzi L.C."/>
        </authorList>
    </citation>
    <scope>NUCLEOTIDE SEQUENCE [LARGE SCALE GENOMIC DNA]</scope>
    <source>
        <strain evidence="2 3">ATCC BAA-2444</strain>
    </source>
</reference>
<evidence type="ECO:0000256" key="1">
    <source>
        <dbReference type="SAM" id="Phobius"/>
    </source>
</evidence>
<sequence>MGGHRDHGRTLRHFLAVLLTCTVLVLLLGLNVSAIGLVEIPSSALFVVAELFGLIVALNAVYAMLFLGLQWQQLAAASSGEPN</sequence>
<organism evidence="2 3">
    <name type="scientific">Litorilinea aerophila</name>
    <dbReference type="NCBI Taxonomy" id="1204385"/>
    <lineage>
        <taxon>Bacteria</taxon>
        <taxon>Bacillati</taxon>
        <taxon>Chloroflexota</taxon>
        <taxon>Caldilineae</taxon>
        <taxon>Caldilineales</taxon>
        <taxon>Caldilineaceae</taxon>
        <taxon>Litorilinea</taxon>
    </lineage>
</organism>
<comment type="caution">
    <text evidence="2">The sequence shown here is derived from an EMBL/GenBank/DDBJ whole genome shotgun (WGS) entry which is preliminary data.</text>
</comment>
<dbReference type="AlphaFoldDB" id="A0A540VCG3"/>
<evidence type="ECO:0000313" key="3">
    <source>
        <dbReference type="Proteomes" id="UP000317371"/>
    </source>
</evidence>
<name>A0A540VCG3_9CHLR</name>
<dbReference type="EMBL" id="VIGC01000024">
    <property type="protein sequence ID" value="TQE94447.1"/>
    <property type="molecule type" value="Genomic_DNA"/>
</dbReference>
<dbReference type="RefSeq" id="WP_141611365.1">
    <property type="nucleotide sequence ID" value="NZ_VIGC02000024.1"/>
</dbReference>
<proteinExistence type="predicted"/>
<protein>
    <submittedName>
        <fullName evidence="2">Uncharacterized protein</fullName>
    </submittedName>
</protein>
<dbReference type="Proteomes" id="UP000317371">
    <property type="component" value="Unassembled WGS sequence"/>
</dbReference>
<dbReference type="InParanoid" id="A0A540VCG3"/>
<accession>A0A540VCG3</accession>
<keyword evidence="1" id="KW-1133">Transmembrane helix</keyword>
<keyword evidence="3" id="KW-1185">Reference proteome</keyword>
<feature type="transmembrane region" description="Helical" evidence="1">
    <location>
        <begin position="44"/>
        <end position="69"/>
    </location>
</feature>
<evidence type="ECO:0000313" key="2">
    <source>
        <dbReference type="EMBL" id="TQE94447.1"/>
    </source>
</evidence>